<proteinExistence type="predicted"/>
<evidence type="ECO:0000313" key="1">
    <source>
        <dbReference type="EMBL" id="JAH23259.1"/>
    </source>
</evidence>
<sequence>MAVKSAGVQASVQMSVLGGTHRIDQFRGPGGVHTVSLLL</sequence>
<accession>A0A0E9R2D6</accession>
<protein>
    <submittedName>
        <fullName evidence="1">Uncharacterized protein</fullName>
    </submittedName>
</protein>
<reference evidence="1" key="2">
    <citation type="journal article" date="2015" name="Fish Shellfish Immunol.">
        <title>Early steps in the European eel (Anguilla anguilla)-Vibrio vulnificus interaction in the gills: Role of the RtxA13 toxin.</title>
        <authorList>
            <person name="Callol A."/>
            <person name="Pajuelo D."/>
            <person name="Ebbesson L."/>
            <person name="Teles M."/>
            <person name="MacKenzie S."/>
            <person name="Amaro C."/>
        </authorList>
    </citation>
    <scope>NUCLEOTIDE SEQUENCE</scope>
</reference>
<name>A0A0E9R2D6_ANGAN</name>
<dbReference type="AlphaFoldDB" id="A0A0E9R2D6"/>
<dbReference type="EMBL" id="GBXM01085318">
    <property type="protein sequence ID" value="JAH23259.1"/>
    <property type="molecule type" value="Transcribed_RNA"/>
</dbReference>
<reference evidence="1" key="1">
    <citation type="submission" date="2014-11" db="EMBL/GenBank/DDBJ databases">
        <authorList>
            <person name="Amaro Gonzalez C."/>
        </authorList>
    </citation>
    <scope>NUCLEOTIDE SEQUENCE</scope>
</reference>
<organism evidence="1">
    <name type="scientific">Anguilla anguilla</name>
    <name type="common">European freshwater eel</name>
    <name type="synonym">Muraena anguilla</name>
    <dbReference type="NCBI Taxonomy" id="7936"/>
    <lineage>
        <taxon>Eukaryota</taxon>
        <taxon>Metazoa</taxon>
        <taxon>Chordata</taxon>
        <taxon>Craniata</taxon>
        <taxon>Vertebrata</taxon>
        <taxon>Euteleostomi</taxon>
        <taxon>Actinopterygii</taxon>
        <taxon>Neopterygii</taxon>
        <taxon>Teleostei</taxon>
        <taxon>Anguilliformes</taxon>
        <taxon>Anguillidae</taxon>
        <taxon>Anguilla</taxon>
    </lineage>
</organism>